<sequence>MSGDRGKSLPIPPPSPAFASTSGWTPAAASRPEHSAVAIPLESTTPLVPPPETPQVHGGTGFDKEYSAYEGDAAGREGDALLRRSDEYDDDERRKGHRAVSPLDTLVRLLLGMFTILGFLVFLARMSVLPEHQTARVAAYMPSPVRGLIQVAEGPVEPHPIIPLLREAKEKWHKMTTSQSRTFDRATRNYKARYGRAPPPGFDKWFAFATQGRNHSLVDEYDQLMADLEPFRALPASELRRRTAELSKVPGISIVSIRNGEAQVHARSSSWAPADAFQRMLAAFVRDLPDMDIAINERPEGRVLPRQQRHVYMSDYGLEGDELVANMSDSFNRPTLPHFRPEWKHDGSVWEAYRRSCPTDSAARRLVESIRSVESNSGLVVQGRASLSGQAPKSRRVKAKTIQPVTREMTFSHDLDAVFNMCDYPSLHTLHSAFYSDQRTIEHLFPVFSPSKPSGYADILIPSHHYWSPSSEFTYELEYRRGQTRMPTDLEWSLKRDSSYWRGKVTRGADTPPGHGSSFQKQRLVKMANEANHEEQRVLVSLDADTSSMTALSVSSLVANKAMTDIAMACEPSLGECSYLRSLGYRVEPPAALSESWKHKFVLDVDEVGFSPRFPALMESKSAVVKSSIQREFWHGWAVPWCVWLARDAVVPKHFIPLSSSYSELYNIQSFFAGYSSSFVSHHGVNASHNEPTVISQAAGKADLPTNADGTPFENDKALEDIAQAGSEWRRDHLRKEDMECYVFRLLIEWANLLAGDGSADGATVVAKPA</sequence>
<dbReference type="OrthoDB" id="202415at2759"/>
<feature type="transmembrane region" description="Helical" evidence="2">
    <location>
        <begin position="105"/>
        <end position="124"/>
    </location>
</feature>
<gene>
    <name evidence="4" type="ORF">BMF94_2264</name>
</gene>
<keyword evidence="2" id="KW-1133">Transmembrane helix</keyword>
<feature type="region of interest" description="Disordered" evidence="1">
    <location>
        <begin position="1"/>
        <end position="96"/>
    </location>
</feature>
<comment type="caution">
    <text evidence="4">The sequence shown here is derived from an EMBL/GenBank/DDBJ whole genome shotgun (WGS) entry which is preliminary data.</text>
</comment>
<organism evidence="4 5">
    <name type="scientific">Rhodotorula taiwanensis</name>
    <dbReference type="NCBI Taxonomy" id="741276"/>
    <lineage>
        <taxon>Eukaryota</taxon>
        <taxon>Fungi</taxon>
        <taxon>Dikarya</taxon>
        <taxon>Basidiomycota</taxon>
        <taxon>Pucciniomycotina</taxon>
        <taxon>Microbotryomycetes</taxon>
        <taxon>Sporidiobolales</taxon>
        <taxon>Sporidiobolaceae</taxon>
        <taxon>Rhodotorula</taxon>
    </lineage>
</organism>
<dbReference type="Pfam" id="PF05686">
    <property type="entry name" value="Glyco_transf_90"/>
    <property type="match status" value="1"/>
</dbReference>
<evidence type="ECO:0000313" key="4">
    <source>
        <dbReference type="EMBL" id="POY74504.1"/>
    </source>
</evidence>
<dbReference type="Proteomes" id="UP000237144">
    <property type="component" value="Unassembled WGS sequence"/>
</dbReference>
<keyword evidence="2" id="KW-0812">Transmembrane</keyword>
<accession>A0A2S5BCK4</accession>
<evidence type="ECO:0000256" key="2">
    <source>
        <dbReference type="SAM" id="Phobius"/>
    </source>
</evidence>
<name>A0A2S5BCK4_9BASI</name>
<dbReference type="AlphaFoldDB" id="A0A2S5BCK4"/>
<dbReference type="EMBL" id="PJQD01000023">
    <property type="protein sequence ID" value="POY74504.1"/>
    <property type="molecule type" value="Genomic_DNA"/>
</dbReference>
<proteinExistence type="predicted"/>
<dbReference type="PANTHER" id="PTHR12203:SF118">
    <property type="entry name" value="BETA-1,2-XYLOSYLTRANSFERASE 1"/>
    <property type="match status" value="1"/>
</dbReference>
<dbReference type="InterPro" id="IPR006598">
    <property type="entry name" value="CAP10"/>
</dbReference>
<dbReference type="PANTHER" id="PTHR12203">
    <property type="entry name" value="KDEL LYS-ASP-GLU-LEU CONTAINING - RELATED"/>
    <property type="match status" value="1"/>
</dbReference>
<reference evidence="4 5" key="1">
    <citation type="journal article" date="2018" name="Front. Microbiol.">
        <title>Prospects for Fungal Bioremediation of Acidic Radioactive Waste Sites: Characterization and Genome Sequence of Rhodotorula taiwanensis MD1149.</title>
        <authorList>
            <person name="Tkavc R."/>
            <person name="Matrosova V.Y."/>
            <person name="Grichenko O.E."/>
            <person name="Gostincar C."/>
            <person name="Volpe R.P."/>
            <person name="Klimenkova P."/>
            <person name="Gaidamakova E.K."/>
            <person name="Zhou C.E."/>
            <person name="Stewart B.J."/>
            <person name="Lyman M.G."/>
            <person name="Malfatti S.A."/>
            <person name="Rubinfeld B."/>
            <person name="Courtot M."/>
            <person name="Singh J."/>
            <person name="Dalgard C.L."/>
            <person name="Hamilton T."/>
            <person name="Frey K.G."/>
            <person name="Gunde-Cimerman N."/>
            <person name="Dugan L."/>
            <person name="Daly M.J."/>
        </authorList>
    </citation>
    <scope>NUCLEOTIDE SEQUENCE [LARGE SCALE GENOMIC DNA]</scope>
    <source>
        <strain evidence="4 5">MD1149</strain>
    </source>
</reference>
<evidence type="ECO:0000256" key="1">
    <source>
        <dbReference type="SAM" id="MobiDB-lite"/>
    </source>
</evidence>
<evidence type="ECO:0000259" key="3">
    <source>
        <dbReference type="SMART" id="SM00672"/>
    </source>
</evidence>
<dbReference type="SMART" id="SM00672">
    <property type="entry name" value="CAP10"/>
    <property type="match status" value="1"/>
</dbReference>
<feature type="compositionally biased region" description="Basic and acidic residues" evidence="1">
    <location>
        <begin position="62"/>
        <end position="94"/>
    </location>
</feature>
<keyword evidence="5" id="KW-1185">Reference proteome</keyword>
<feature type="domain" description="Glycosyl transferase CAP10" evidence="3">
    <location>
        <begin position="411"/>
        <end position="757"/>
    </location>
</feature>
<keyword evidence="2" id="KW-0472">Membrane</keyword>
<protein>
    <recommendedName>
        <fullName evidence="3">Glycosyl transferase CAP10 domain-containing protein</fullName>
    </recommendedName>
</protein>
<dbReference type="InterPro" id="IPR051091">
    <property type="entry name" value="O-Glucosyltr/Glycosyltrsf_90"/>
</dbReference>
<evidence type="ECO:0000313" key="5">
    <source>
        <dbReference type="Proteomes" id="UP000237144"/>
    </source>
</evidence>
<dbReference type="STRING" id="741276.A0A2S5BCK4"/>